<protein>
    <submittedName>
        <fullName evidence="6">LysR family transcriptional regulator</fullName>
    </submittedName>
</protein>
<keyword evidence="4" id="KW-0804">Transcription</keyword>
<dbReference type="Proteomes" id="UP000586254">
    <property type="component" value="Unassembled WGS sequence"/>
</dbReference>
<evidence type="ECO:0000256" key="2">
    <source>
        <dbReference type="ARBA" id="ARBA00023015"/>
    </source>
</evidence>
<dbReference type="InterPro" id="IPR005119">
    <property type="entry name" value="LysR_subst-bd"/>
</dbReference>
<proteinExistence type="inferred from homology"/>
<accession>A0A1I5N7J9</accession>
<sequence length="292" mass="32837">MTIRHLKVFLAVAETGKMSAAADQLFIAQPSVSQAIADIEKYYNVRLFERLSRKLYITPAGERLLDYARHIVALFDEMELEMKYSTEHTTLKIGGTVTVGTTILSELVSRFEAENPPVTLTVLVDNTPVIESMILKSDLDLGLVEGEVSSEDLIQIPAVEDEMVLICGTGHPFAGRKTISLDELQGQYFVIREKGSRARSFFEKILDREGVEIVEKWTCTNTEAIKNAVMDGQGLAVLSKRLVERDFEQGRLCILSIQGIRLLRSFTLIYHKNKFLSPPLKAFVQACEEYKD</sequence>
<dbReference type="GO" id="GO:0003700">
    <property type="term" value="F:DNA-binding transcription factor activity"/>
    <property type="evidence" value="ECO:0007669"/>
    <property type="project" value="InterPro"/>
</dbReference>
<comment type="similarity">
    <text evidence="1">Belongs to the LysR transcriptional regulatory family.</text>
</comment>
<dbReference type="Gene3D" id="1.10.10.10">
    <property type="entry name" value="Winged helix-like DNA-binding domain superfamily/Winged helix DNA-binding domain"/>
    <property type="match status" value="1"/>
</dbReference>
<reference evidence="6 7" key="1">
    <citation type="submission" date="2020-07" db="EMBL/GenBank/DDBJ databases">
        <title>Organ Donor 1.</title>
        <authorList>
            <person name="Marsh A.J."/>
            <person name="Azcarate-Peril M.A."/>
        </authorList>
    </citation>
    <scope>NUCLEOTIDE SEQUENCE [LARGE SCALE GENOMIC DNA]</scope>
    <source>
        <strain evidence="6 7">AMC0717</strain>
    </source>
</reference>
<dbReference type="PRINTS" id="PR00039">
    <property type="entry name" value="HTHLYSR"/>
</dbReference>
<dbReference type="InterPro" id="IPR000847">
    <property type="entry name" value="LysR_HTH_N"/>
</dbReference>
<dbReference type="PANTHER" id="PTHR30126">
    <property type="entry name" value="HTH-TYPE TRANSCRIPTIONAL REGULATOR"/>
    <property type="match status" value="1"/>
</dbReference>
<dbReference type="AlphaFoldDB" id="A0A1I5N7J9"/>
<dbReference type="InterPro" id="IPR036388">
    <property type="entry name" value="WH-like_DNA-bd_sf"/>
</dbReference>
<dbReference type="PROSITE" id="PS50931">
    <property type="entry name" value="HTH_LYSR"/>
    <property type="match status" value="1"/>
</dbReference>
<dbReference type="GO" id="GO:0000976">
    <property type="term" value="F:transcription cis-regulatory region binding"/>
    <property type="evidence" value="ECO:0007669"/>
    <property type="project" value="TreeGrafter"/>
</dbReference>
<dbReference type="Gene3D" id="3.40.190.290">
    <property type="match status" value="1"/>
</dbReference>
<dbReference type="Pfam" id="PF00126">
    <property type="entry name" value="HTH_1"/>
    <property type="match status" value="1"/>
</dbReference>
<feature type="domain" description="HTH lysR-type" evidence="5">
    <location>
        <begin position="1"/>
        <end position="58"/>
    </location>
</feature>
<evidence type="ECO:0000313" key="7">
    <source>
        <dbReference type="Proteomes" id="UP000586254"/>
    </source>
</evidence>
<dbReference type="Pfam" id="PF03466">
    <property type="entry name" value="LysR_substrate"/>
    <property type="match status" value="1"/>
</dbReference>
<evidence type="ECO:0000256" key="4">
    <source>
        <dbReference type="ARBA" id="ARBA00023163"/>
    </source>
</evidence>
<name>A0A1I5N7J9_9FIRM</name>
<keyword evidence="3" id="KW-0238">DNA-binding</keyword>
<evidence type="ECO:0000313" key="6">
    <source>
        <dbReference type="EMBL" id="NZA37962.1"/>
    </source>
</evidence>
<dbReference type="RefSeq" id="WP_090414111.1">
    <property type="nucleotide sequence ID" value="NZ_CAJKZB010000015.1"/>
</dbReference>
<comment type="caution">
    <text evidence="6">The sequence shown here is derived from an EMBL/GenBank/DDBJ whole genome shotgun (WGS) entry which is preliminary data.</text>
</comment>
<evidence type="ECO:0000256" key="3">
    <source>
        <dbReference type="ARBA" id="ARBA00023125"/>
    </source>
</evidence>
<gene>
    <name evidence="6" type="ORF">H0N91_07355</name>
</gene>
<evidence type="ECO:0000256" key="1">
    <source>
        <dbReference type="ARBA" id="ARBA00009437"/>
    </source>
</evidence>
<keyword evidence="2" id="KW-0805">Transcription regulation</keyword>
<dbReference type="SUPFAM" id="SSF53850">
    <property type="entry name" value="Periplasmic binding protein-like II"/>
    <property type="match status" value="1"/>
</dbReference>
<dbReference type="CDD" id="cd08420">
    <property type="entry name" value="PBP2_CysL_like"/>
    <property type="match status" value="1"/>
</dbReference>
<dbReference type="InterPro" id="IPR036390">
    <property type="entry name" value="WH_DNA-bd_sf"/>
</dbReference>
<dbReference type="FunFam" id="1.10.10.10:FF:000001">
    <property type="entry name" value="LysR family transcriptional regulator"/>
    <property type="match status" value="1"/>
</dbReference>
<organism evidence="6 7">
    <name type="scientific">Eubacterium callanderi</name>
    <dbReference type="NCBI Taxonomy" id="53442"/>
    <lineage>
        <taxon>Bacteria</taxon>
        <taxon>Bacillati</taxon>
        <taxon>Bacillota</taxon>
        <taxon>Clostridia</taxon>
        <taxon>Eubacteriales</taxon>
        <taxon>Eubacteriaceae</taxon>
        <taxon>Eubacterium</taxon>
    </lineage>
</organism>
<dbReference type="EMBL" id="JACCKS010000007">
    <property type="protein sequence ID" value="NZA37962.1"/>
    <property type="molecule type" value="Genomic_DNA"/>
</dbReference>
<evidence type="ECO:0000259" key="5">
    <source>
        <dbReference type="PROSITE" id="PS50931"/>
    </source>
</evidence>
<dbReference type="SUPFAM" id="SSF46785">
    <property type="entry name" value="Winged helix' DNA-binding domain"/>
    <property type="match status" value="1"/>
</dbReference>
<dbReference type="PANTHER" id="PTHR30126:SF39">
    <property type="entry name" value="HTH-TYPE TRANSCRIPTIONAL REGULATOR CYSL"/>
    <property type="match status" value="1"/>
</dbReference>